<evidence type="ECO:0000313" key="5">
    <source>
        <dbReference type="EMBL" id="NVN09782.1"/>
    </source>
</evidence>
<dbReference type="PANTHER" id="PTHR43727">
    <property type="entry name" value="DIAMINOPIMELATE DECARBOXYLASE"/>
    <property type="match status" value="1"/>
</dbReference>
<dbReference type="SUPFAM" id="SSF51419">
    <property type="entry name" value="PLP-binding barrel"/>
    <property type="match status" value="1"/>
</dbReference>
<dbReference type="InterPro" id="IPR022644">
    <property type="entry name" value="De-COase2_N"/>
</dbReference>
<dbReference type="EMBL" id="JABXXP010000004">
    <property type="protein sequence ID" value="NVN09782.1"/>
    <property type="molecule type" value="Genomic_DNA"/>
</dbReference>
<accession>A0A7Y7IT16</accession>
<name>A0A7Y7IT16_9PROT</name>
<dbReference type="GO" id="GO:0008836">
    <property type="term" value="F:diaminopimelate decarboxylase activity"/>
    <property type="evidence" value="ECO:0007669"/>
    <property type="project" value="TreeGrafter"/>
</dbReference>
<dbReference type="InterPro" id="IPR009006">
    <property type="entry name" value="Ala_racemase/Decarboxylase_C"/>
</dbReference>
<dbReference type="Pfam" id="PF02784">
    <property type="entry name" value="Orn_Arg_deC_N"/>
    <property type="match status" value="1"/>
</dbReference>
<dbReference type="PANTHER" id="PTHR43727:SF2">
    <property type="entry name" value="GROUP IV DECARBOXYLASE"/>
    <property type="match status" value="1"/>
</dbReference>
<reference evidence="5 6" key="1">
    <citation type="submission" date="2020-06" db="EMBL/GenBank/DDBJ databases">
        <title>Description of novel acetic acid bacteria.</title>
        <authorList>
            <person name="Sombolestani A."/>
        </authorList>
    </citation>
    <scope>NUCLEOTIDE SEQUENCE [LARGE SCALE GENOMIC DNA]</scope>
    <source>
        <strain evidence="5 6">LMG 31431</strain>
    </source>
</reference>
<dbReference type="RefSeq" id="WP_176638579.1">
    <property type="nucleotide sequence ID" value="NZ_JABXXP010000004.1"/>
</dbReference>
<dbReference type="PRINTS" id="PR01179">
    <property type="entry name" value="ODADCRBXLASE"/>
</dbReference>
<dbReference type="Proteomes" id="UP000534870">
    <property type="component" value="Unassembled WGS sequence"/>
</dbReference>
<proteinExistence type="predicted"/>
<evidence type="ECO:0000313" key="6">
    <source>
        <dbReference type="Proteomes" id="UP000534870"/>
    </source>
</evidence>
<evidence type="ECO:0000256" key="2">
    <source>
        <dbReference type="ARBA" id="ARBA00022898"/>
    </source>
</evidence>
<gene>
    <name evidence="5" type="ORF">HUK84_01235</name>
</gene>
<dbReference type="Gene3D" id="2.40.37.10">
    <property type="entry name" value="Lyase, Ornithine Decarboxylase, Chain A, domain 1"/>
    <property type="match status" value="1"/>
</dbReference>
<dbReference type="Gene3D" id="3.20.20.10">
    <property type="entry name" value="Alanine racemase"/>
    <property type="match status" value="1"/>
</dbReference>
<evidence type="ECO:0000256" key="3">
    <source>
        <dbReference type="PIRSR" id="PIRSR600183-50"/>
    </source>
</evidence>
<dbReference type="InterPro" id="IPR029066">
    <property type="entry name" value="PLP-binding_barrel"/>
</dbReference>
<sequence>MNAVTRIPPPPMTTSTKISTPAYIFDPERVIENYTALRSRLGTRLIVSVKANPNFELLQRCAHAFEDGVDIASLGELDLVVGRVRCERYINTPAWDNTLLRGAIASRATLIVDDITQAKTLAEVAGAGSTIRPVLMRVNVESLIEPLSGHGPDHFGMNRDTLVQAARVLSDAGIKVRGLHAFGGSHSFVPRGIALAQAMPKLVDLIEATTGRKLEFVNLGGGFPRDWRKLDFGPYLEAITPLAQRLTVAHESGRAIFGDAGQYLTRILAVKEFDDRIVAVCDGGMAQNFLLAQTEAAYRNFQAPRAVARAGASLTQANKPVTLTGSSCNRQDRIGKLGPEADRPAVGDLYAFEGCGAYNATYTVASFLSLRQARVYIGNMLS</sequence>
<organism evidence="5 6">
    <name type="scientific">Nguyenibacter vanlangensis</name>
    <dbReference type="NCBI Taxonomy" id="1216886"/>
    <lineage>
        <taxon>Bacteria</taxon>
        <taxon>Pseudomonadati</taxon>
        <taxon>Pseudomonadota</taxon>
        <taxon>Alphaproteobacteria</taxon>
        <taxon>Acetobacterales</taxon>
        <taxon>Acetobacteraceae</taxon>
        <taxon>Nguyenibacter</taxon>
    </lineage>
</organism>
<feature type="modified residue" description="N6-(pyridoxal phosphate)lysine" evidence="3">
    <location>
        <position position="50"/>
    </location>
</feature>
<keyword evidence="2 3" id="KW-0663">Pyridoxal phosphate</keyword>
<feature type="domain" description="Orn/DAP/Arg decarboxylase 2 N-terminal" evidence="4">
    <location>
        <begin position="30"/>
        <end position="256"/>
    </location>
</feature>
<dbReference type="InterPro" id="IPR000183">
    <property type="entry name" value="Orn/DAP/Arg_de-COase"/>
</dbReference>
<feature type="active site" description="Proton donor" evidence="3">
    <location>
        <position position="328"/>
    </location>
</feature>
<evidence type="ECO:0000259" key="4">
    <source>
        <dbReference type="Pfam" id="PF02784"/>
    </source>
</evidence>
<comment type="cofactor">
    <cofactor evidence="1 3">
        <name>pyridoxal 5'-phosphate</name>
        <dbReference type="ChEBI" id="CHEBI:597326"/>
    </cofactor>
</comment>
<comment type="caution">
    <text evidence="5">The sequence shown here is derived from an EMBL/GenBank/DDBJ whole genome shotgun (WGS) entry which is preliminary data.</text>
</comment>
<dbReference type="SUPFAM" id="SSF50621">
    <property type="entry name" value="Alanine racemase C-terminal domain-like"/>
    <property type="match status" value="1"/>
</dbReference>
<evidence type="ECO:0000256" key="1">
    <source>
        <dbReference type="ARBA" id="ARBA00001933"/>
    </source>
</evidence>
<protein>
    <submittedName>
        <fullName evidence="5">PLP-dependent decarboxylase</fullName>
    </submittedName>
</protein>
<dbReference type="GO" id="GO:0009089">
    <property type="term" value="P:lysine biosynthetic process via diaminopimelate"/>
    <property type="evidence" value="ECO:0007669"/>
    <property type="project" value="TreeGrafter"/>
</dbReference>
<dbReference type="AlphaFoldDB" id="A0A7Y7IT16"/>